<comment type="caution">
    <text evidence="1">The sequence shown here is derived from an EMBL/GenBank/DDBJ whole genome shotgun (WGS) entry which is preliminary data.</text>
</comment>
<keyword evidence="2" id="KW-1185">Reference proteome</keyword>
<evidence type="ECO:0000313" key="1">
    <source>
        <dbReference type="EMBL" id="RHZ46769.1"/>
    </source>
</evidence>
<organism evidence="1 2">
    <name type="scientific">Diversispora epigaea</name>
    <dbReference type="NCBI Taxonomy" id="1348612"/>
    <lineage>
        <taxon>Eukaryota</taxon>
        <taxon>Fungi</taxon>
        <taxon>Fungi incertae sedis</taxon>
        <taxon>Mucoromycota</taxon>
        <taxon>Glomeromycotina</taxon>
        <taxon>Glomeromycetes</taxon>
        <taxon>Diversisporales</taxon>
        <taxon>Diversisporaceae</taxon>
        <taxon>Diversispora</taxon>
    </lineage>
</organism>
<dbReference type="EMBL" id="PQFF01000504">
    <property type="protein sequence ID" value="RHZ46769.1"/>
    <property type="molecule type" value="Genomic_DNA"/>
</dbReference>
<proteinExistence type="predicted"/>
<dbReference type="OrthoDB" id="2381952at2759"/>
<reference evidence="1 2" key="1">
    <citation type="submission" date="2018-08" db="EMBL/GenBank/DDBJ databases">
        <title>Genome and evolution of the arbuscular mycorrhizal fungus Diversispora epigaea (formerly Glomus versiforme) and its bacterial endosymbionts.</title>
        <authorList>
            <person name="Sun X."/>
            <person name="Fei Z."/>
            <person name="Harrison M."/>
        </authorList>
    </citation>
    <scope>NUCLEOTIDE SEQUENCE [LARGE SCALE GENOMIC DNA]</scope>
    <source>
        <strain evidence="1 2">IT104</strain>
    </source>
</reference>
<sequence length="241" mass="27758">MMQSESTSQIDKFDKILQKIDQELNGKEAGIVKINFPAEELSNLDVREFIHDSFNAEIIGDNLFIKYNSPLKEYLDHKLTNSLKSQKRAWYTSINGICVINNRELRSDVGVWFKRPTFVQMCQPIINSCPASNVWIEVFKNTESESNHALNNINWIQQNTIGIEFVAITIPDLTPFHSNPNPEMISTPATGQHTQPTKAPYVCIWDMNNNEIWYQMEWDHHITLRCGLVIDFNVVLATLTE</sequence>
<accession>A0A397G9Q1</accession>
<evidence type="ECO:0000313" key="2">
    <source>
        <dbReference type="Proteomes" id="UP000266861"/>
    </source>
</evidence>
<dbReference type="AlphaFoldDB" id="A0A397G9Q1"/>
<protein>
    <submittedName>
        <fullName evidence="1">Uncharacterized protein</fullName>
    </submittedName>
</protein>
<dbReference type="Proteomes" id="UP000266861">
    <property type="component" value="Unassembled WGS sequence"/>
</dbReference>
<gene>
    <name evidence="1" type="ORF">Glove_606g86</name>
</gene>
<name>A0A397G9Q1_9GLOM</name>